<keyword evidence="1" id="KW-1185">Reference proteome</keyword>
<evidence type="ECO:0000313" key="1">
    <source>
        <dbReference type="Proteomes" id="UP000887565"/>
    </source>
</evidence>
<reference evidence="2" key="1">
    <citation type="submission" date="2022-11" db="UniProtKB">
        <authorList>
            <consortium name="WormBaseParasite"/>
        </authorList>
    </citation>
    <scope>IDENTIFICATION</scope>
</reference>
<dbReference type="AlphaFoldDB" id="A0A915KKN7"/>
<name>A0A915KKN7_ROMCU</name>
<dbReference type="WBParaSite" id="nRc.2.0.1.t38987-RA">
    <property type="protein sequence ID" value="nRc.2.0.1.t38987-RA"/>
    <property type="gene ID" value="nRc.2.0.1.g38987"/>
</dbReference>
<proteinExistence type="predicted"/>
<dbReference type="Proteomes" id="UP000887565">
    <property type="component" value="Unplaced"/>
</dbReference>
<organism evidence="1 2">
    <name type="scientific">Romanomermis culicivorax</name>
    <name type="common">Nematode worm</name>
    <dbReference type="NCBI Taxonomy" id="13658"/>
    <lineage>
        <taxon>Eukaryota</taxon>
        <taxon>Metazoa</taxon>
        <taxon>Ecdysozoa</taxon>
        <taxon>Nematoda</taxon>
        <taxon>Enoplea</taxon>
        <taxon>Dorylaimia</taxon>
        <taxon>Mermithida</taxon>
        <taxon>Mermithoidea</taxon>
        <taxon>Mermithidae</taxon>
        <taxon>Romanomermis</taxon>
    </lineage>
</organism>
<sequence length="116" mass="13226">MVCDMSNRFVPQLRKLSGSTACMGTLIKIELSVIDDTIKFEDKSAFYTINNKLNGLLGPYARRWSSLLHGQQSQSFFPMTEGRMKEGESQAFSEPKKSGMKEDQSIRFLIYYNVIV</sequence>
<protein>
    <submittedName>
        <fullName evidence="2">Uncharacterized protein</fullName>
    </submittedName>
</protein>
<evidence type="ECO:0000313" key="2">
    <source>
        <dbReference type="WBParaSite" id="nRc.2.0.1.t38987-RA"/>
    </source>
</evidence>
<accession>A0A915KKN7</accession>